<organism evidence="10 11">
    <name type="scientific">Pseudothauera lacus</name>
    <dbReference type="NCBI Taxonomy" id="2136175"/>
    <lineage>
        <taxon>Bacteria</taxon>
        <taxon>Pseudomonadati</taxon>
        <taxon>Pseudomonadota</taxon>
        <taxon>Betaproteobacteria</taxon>
        <taxon>Rhodocyclales</taxon>
        <taxon>Zoogloeaceae</taxon>
        <taxon>Pseudothauera</taxon>
    </lineage>
</organism>
<dbReference type="Pfam" id="PF14559">
    <property type="entry name" value="TPR_19"/>
    <property type="match status" value="2"/>
</dbReference>
<evidence type="ECO:0000256" key="7">
    <source>
        <dbReference type="ARBA" id="ARBA00022803"/>
    </source>
</evidence>
<dbReference type="GO" id="GO:0097363">
    <property type="term" value="F:protein O-acetylglucosaminyltransferase activity"/>
    <property type="evidence" value="ECO:0007669"/>
    <property type="project" value="UniProtKB-EC"/>
</dbReference>
<comment type="caution">
    <text evidence="10">The sequence shown here is derived from an EMBL/GenBank/DDBJ whole genome shotgun (WGS) entry which is preliminary data.</text>
</comment>
<feature type="repeat" description="TPR" evidence="8">
    <location>
        <begin position="363"/>
        <end position="396"/>
    </location>
</feature>
<feature type="repeat" description="TPR" evidence="8">
    <location>
        <begin position="61"/>
        <end position="94"/>
    </location>
</feature>
<keyword evidence="11" id="KW-1185">Reference proteome</keyword>
<evidence type="ECO:0000256" key="2">
    <source>
        <dbReference type="ARBA" id="ARBA00005386"/>
    </source>
</evidence>
<dbReference type="PROSITE" id="PS50005">
    <property type="entry name" value="TPR"/>
    <property type="match status" value="2"/>
</dbReference>
<keyword evidence="6" id="KW-0677">Repeat</keyword>
<dbReference type="OrthoDB" id="101857at2"/>
<gene>
    <name evidence="10" type="ORF">C8261_05125</name>
</gene>
<evidence type="ECO:0000256" key="8">
    <source>
        <dbReference type="PROSITE-ProRule" id="PRU00339"/>
    </source>
</evidence>
<dbReference type="EC" id="2.4.1.255" evidence="3"/>
<evidence type="ECO:0000256" key="1">
    <source>
        <dbReference type="ARBA" id="ARBA00004922"/>
    </source>
</evidence>
<evidence type="ECO:0000256" key="5">
    <source>
        <dbReference type="ARBA" id="ARBA00022679"/>
    </source>
</evidence>
<name>A0A2T4IHZ8_9RHOO</name>
<dbReference type="PANTHER" id="PTHR44835:SF1">
    <property type="entry name" value="PROTEIN O-GLCNAC TRANSFERASE"/>
    <property type="match status" value="1"/>
</dbReference>
<sequence length="808" mass="90136">MAECTGSLAGTLPAAICGRVVLPMDAVQSIYQEAVAAQLAGRMEDAKVAYRRLLEEVPDHPEGHHNLGLLAYQEGEVEQALEHLMNAVEARPGEAEFWHSLIGVLVALSAFDHAHNALEQAGAAGIAAEELERMRQCIAAAEVPPPPEPVEPVQLSIDGEREEILAAVQRILVRSRAQKASGKKAELRGRIPERKVIDRMTRLFNAGELRELEQFAGKLTRSHPLHPAGWHFLGMARMRLGERLESLRALIKANELHPGDALMLDHLGTALTSFNYVAEAASLFELSLEIRPNKIDTIVRYANLAVSCRDLDRAEELARRAVEVAPCSAMACRMMAIVLLHRRSPLEAVPYLEQAIQADPTMGDAYQDLGYAYFSLGMLDKSVSTSELAVERNPENAAAYSNLLFFMTHQENLSPEEVLRKHLGFGERFEVPLGDPRPHENDRNPERRLRIGFVSADFYNHAVAHFLMPVLEHIDRDRFDLFAFHNTVKFDETSEKLKSLFKYWVAVSHVSDRDLAEIVRACRIDVLIDLSGHTAGNRLLTFARKPAPVQMSWIGYVDTTGLRSIDYYVTDRFLAPLGQFDEHFSERLLRLDSAVAFTFDQDAPPVGPAPMLRNGFVTFGSFNRPGKITSTTLDLWAALLNAVPDARILIGSVETEDTQRHLTQELSLRCVSEGRLRFLPRVTLRAYLEAHNEVDILLDTFPYNAGTTALHSLWMGVPVLTMNGSRMLSNVGAALMSKAELPDFVGEDGEDFVSKGAALAKQPHLLAGIRAGMRERLMRQQLFSARYVTRCLEGGFRSAWLDWCARRE</sequence>
<reference evidence="10 11" key="2">
    <citation type="submission" date="2018-04" db="EMBL/GenBank/DDBJ databases">
        <title>Thauera lacus sp. nov., isolated from an saline lake in Inner Mongolia, China.</title>
        <authorList>
            <person name="Liang Q.-Y."/>
        </authorList>
    </citation>
    <scope>NUCLEOTIDE SEQUENCE [LARGE SCALE GENOMIC DNA]</scope>
    <source>
        <strain evidence="10 11">D20</strain>
    </source>
</reference>
<reference evidence="10 11" key="1">
    <citation type="submission" date="2018-03" db="EMBL/GenBank/DDBJ databases">
        <authorList>
            <person name="Keele B.F."/>
        </authorList>
    </citation>
    <scope>NUCLEOTIDE SEQUENCE [LARGE SCALE GENOMIC DNA]</scope>
    <source>
        <strain evidence="10 11">D20</strain>
    </source>
</reference>
<dbReference type="InterPro" id="IPR019734">
    <property type="entry name" value="TPR_rpt"/>
</dbReference>
<dbReference type="Gene3D" id="3.40.50.2000">
    <property type="entry name" value="Glycogen Phosphorylase B"/>
    <property type="match status" value="1"/>
</dbReference>
<protein>
    <recommendedName>
        <fullName evidence="3">protein O-GlcNAc transferase</fullName>
        <ecNumber evidence="3">2.4.1.255</ecNumber>
    </recommendedName>
</protein>
<dbReference type="InterPro" id="IPR029489">
    <property type="entry name" value="OGT/SEC/SPY_C"/>
</dbReference>
<dbReference type="InterPro" id="IPR011990">
    <property type="entry name" value="TPR-like_helical_dom_sf"/>
</dbReference>
<dbReference type="EMBL" id="PZKC01000003">
    <property type="protein sequence ID" value="PTD97387.1"/>
    <property type="molecule type" value="Genomic_DNA"/>
</dbReference>
<dbReference type="Pfam" id="PF13844">
    <property type="entry name" value="Glyco_transf_41"/>
    <property type="match status" value="2"/>
</dbReference>
<dbReference type="Gene3D" id="3.40.50.11380">
    <property type="match status" value="1"/>
</dbReference>
<feature type="domain" description="O-GlcNAc transferase C-terminal" evidence="9">
    <location>
        <begin position="614"/>
        <end position="790"/>
    </location>
</feature>
<evidence type="ECO:0000259" key="9">
    <source>
        <dbReference type="Pfam" id="PF13844"/>
    </source>
</evidence>
<comment type="pathway">
    <text evidence="1">Protein modification; protein glycosylation.</text>
</comment>
<keyword evidence="7 8" id="KW-0802">TPR repeat</keyword>
<evidence type="ECO:0000313" key="10">
    <source>
        <dbReference type="EMBL" id="PTD97387.1"/>
    </source>
</evidence>
<dbReference type="SMART" id="SM00028">
    <property type="entry name" value="TPR"/>
    <property type="match status" value="6"/>
</dbReference>
<evidence type="ECO:0000313" key="11">
    <source>
        <dbReference type="Proteomes" id="UP000241193"/>
    </source>
</evidence>
<dbReference type="Gene3D" id="1.25.40.10">
    <property type="entry name" value="Tetratricopeptide repeat domain"/>
    <property type="match status" value="2"/>
</dbReference>
<comment type="similarity">
    <text evidence="2">Belongs to the glycosyltransferase 41 family. O-GlcNAc transferase subfamily.</text>
</comment>
<dbReference type="SUPFAM" id="SSF48452">
    <property type="entry name" value="TPR-like"/>
    <property type="match status" value="1"/>
</dbReference>
<dbReference type="InterPro" id="IPR051939">
    <property type="entry name" value="Glycosyltr_41/O-GlcNAc_trsf"/>
</dbReference>
<keyword evidence="4" id="KW-0328">Glycosyltransferase</keyword>
<evidence type="ECO:0000256" key="6">
    <source>
        <dbReference type="ARBA" id="ARBA00022737"/>
    </source>
</evidence>
<keyword evidence="5" id="KW-0808">Transferase</keyword>
<dbReference type="AlphaFoldDB" id="A0A2T4IHZ8"/>
<feature type="domain" description="O-GlcNAc transferase C-terminal" evidence="9">
    <location>
        <begin position="441"/>
        <end position="591"/>
    </location>
</feature>
<proteinExistence type="inferred from homology"/>
<dbReference type="Proteomes" id="UP000241193">
    <property type="component" value="Unassembled WGS sequence"/>
</dbReference>
<accession>A0A2T4IHZ8</accession>
<evidence type="ECO:0000256" key="3">
    <source>
        <dbReference type="ARBA" id="ARBA00011970"/>
    </source>
</evidence>
<evidence type="ECO:0000256" key="4">
    <source>
        <dbReference type="ARBA" id="ARBA00022676"/>
    </source>
</evidence>
<dbReference type="PANTHER" id="PTHR44835">
    <property type="entry name" value="UDP-N-ACETYLGLUCOSAMINE--PEPTIDE N-ACETYLGLUCOSAMINYLTRANSFERASE SPINDLY-RELATED"/>
    <property type="match status" value="1"/>
</dbReference>